<gene>
    <name evidence="2" type="ORF">UJA718_LOCUS37641</name>
</gene>
<dbReference type="EMBL" id="CAJOBP010037630">
    <property type="protein sequence ID" value="CAF4728396.1"/>
    <property type="molecule type" value="Genomic_DNA"/>
</dbReference>
<comment type="caution">
    <text evidence="2">The sequence shown here is derived from an EMBL/GenBank/DDBJ whole genome shotgun (WGS) entry which is preliminary data.</text>
</comment>
<evidence type="ECO:0000256" key="1">
    <source>
        <dbReference type="SAM" id="MobiDB-lite"/>
    </source>
</evidence>
<dbReference type="Gene3D" id="1.10.287.1490">
    <property type="match status" value="1"/>
</dbReference>
<keyword evidence="3" id="KW-1185">Reference proteome</keyword>
<proteinExistence type="predicted"/>
<evidence type="ECO:0000313" key="3">
    <source>
        <dbReference type="Proteomes" id="UP000663873"/>
    </source>
</evidence>
<feature type="region of interest" description="Disordered" evidence="1">
    <location>
        <begin position="72"/>
        <end position="94"/>
    </location>
</feature>
<name>A0A821KBS1_9BILA</name>
<evidence type="ECO:0000313" key="2">
    <source>
        <dbReference type="EMBL" id="CAF4728396.1"/>
    </source>
</evidence>
<organism evidence="2 3">
    <name type="scientific">Rotaria socialis</name>
    <dbReference type="NCBI Taxonomy" id="392032"/>
    <lineage>
        <taxon>Eukaryota</taxon>
        <taxon>Metazoa</taxon>
        <taxon>Spiralia</taxon>
        <taxon>Gnathifera</taxon>
        <taxon>Rotifera</taxon>
        <taxon>Eurotatoria</taxon>
        <taxon>Bdelloidea</taxon>
        <taxon>Philodinida</taxon>
        <taxon>Philodinidae</taxon>
        <taxon>Rotaria</taxon>
    </lineage>
</organism>
<feature type="non-terminal residue" evidence="2">
    <location>
        <position position="1"/>
    </location>
</feature>
<accession>A0A821KBS1</accession>
<dbReference type="Proteomes" id="UP000663873">
    <property type="component" value="Unassembled WGS sequence"/>
</dbReference>
<protein>
    <submittedName>
        <fullName evidence="2">Uncharacterized protein</fullName>
    </submittedName>
</protein>
<sequence length="144" mass="17202">SVLEQRSLEREITRVHYELDLTEKKLVDLEQRFENSDESVKFNIEALKLKCDVLRQHIATCNQRLSEALQQTPMDYADDTQMPSDERQYQDADQNVSRLENELLTLRERYDDLAEYSNTLKHELDNARRQLHEEYVITKDTVKR</sequence>
<reference evidence="2" key="1">
    <citation type="submission" date="2021-02" db="EMBL/GenBank/DDBJ databases">
        <authorList>
            <person name="Nowell W R."/>
        </authorList>
    </citation>
    <scope>NUCLEOTIDE SEQUENCE</scope>
</reference>
<dbReference type="AlphaFoldDB" id="A0A821KBS1"/>